<evidence type="ECO:0000256" key="2">
    <source>
        <dbReference type="ARBA" id="ARBA00010817"/>
    </source>
</evidence>
<organism evidence="7 8">
    <name type="scientific">Cylindrospermum stagnale PCC 7417</name>
    <dbReference type="NCBI Taxonomy" id="56107"/>
    <lineage>
        <taxon>Bacteria</taxon>
        <taxon>Bacillati</taxon>
        <taxon>Cyanobacteriota</taxon>
        <taxon>Cyanophyceae</taxon>
        <taxon>Nostocales</taxon>
        <taxon>Nostocaceae</taxon>
        <taxon>Cylindrospermum</taxon>
    </lineage>
</organism>
<dbReference type="GO" id="GO:0043916">
    <property type="term" value="F:DNA-7-methylguanine glycosylase activity"/>
    <property type="evidence" value="ECO:0007669"/>
    <property type="project" value="TreeGrafter"/>
</dbReference>
<dbReference type="Proteomes" id="UP000010475">
    <property type="component" value="Chromosome"/>
</dbReference>
<evidence type="ECO:0000256" key="1">
    <source>
        <dbReference type="ARBA" id="ARBA00000086"/>
    </source>
</evidence>
<dbReference type="GO" id="GO:0006285">
    <property type="term" value="P:base-excision repair, AP site formation"/>
    <property type="evidence" value="ECO:0007669"/>
    <property type="project" value="TreeGrafter"/>
</dbReference>
<dbReference type="SMART" id="SM00478">
    <property type="entry name" value="ENDO3c"/>
    <property type="match status" value="1"/>
</dbReference>
<reference evidence="7 8" key="1">
    <citation type="submission" date="2012-06" db="EMBL/GenBank/DDBJ databases">
        <title>Finished chromosome of genome of Cylindrospermum stagnale PCC 7417.</title>
        <authorList>
            <consortium name="US DOE Joint Genome Institute"/>
            <person name="Gugger M."/>
            <person name="Coursin T."/>
            <person name="Rippka R."/>
            <person name="Tandeau De Marsac N."/>
            <person name="Huntemann M."/>
            <person name="Wei C.-L."/>
            <person name="Han J."/>
            <person name="Detter J.C."/>
            <person name="Han C."/>
            <person name="Tapia R."/>
            <person name="Chen A."/>
            <person name="Kyrpides N."/>
            <person name="Mavromatis K."/>
            <person name="Markowitz V."/>
            <person name="Szeto E."/>
            <person name="Ivanova N."/>
            <person name="Pagani I."/>
            <person name="Pati A."/>
            <person name="Goodwin L."/>
            <person name="Nordberg H.P."/>
            <person name="Cantor M.N."/>
            <person name="Hua S.X."/>
            <person name="Woyke T."/>
            <person name="Kerfeld C.A."/>
        </authorList>
    </citation>
    <scope>NUCLEOTIDE SEQUENCE [LARGE SCALE GENOMIC DNA]</scope>
    <source>
        <strain evidence="7 8">PCC 7417</strain>
    </source>
</reference>
<keyword evidence="8" id="KW-1185">Reference proteome</keyword>
<dbReference type="EMBL" id="CP003642">
    <property type="protein sequence ID" value="AFZ24952.1"/>
    <property type="molecule type" value="Genomic_DNA"/>
</dbReference>
<evidence type="ECO:0000256" key="5">
    <source>
        <dbReference type="ARBA" id="ARBA00023204"/>
    </source>
</evidence>
<evidence type="ECO:0000259" key="6">
    <source>
        <dbReference type="SMART" id="SM00478"/>
    </source>
</evidence>
<evidence type="ECO:0000313" key="8">
    <source>
        <dbReference type="Proteomes" id="UP000010475"/>
    </source>
</evidence>
<dbReference type="GO" id="GO:0032131">
    <property type="term" value="F:alkylated DNA binding"/>
    <property type="evidence" value="ECO:0007669"/>
    <property type="project" value="TreeGrafter"/>
</dbReference>
<dbReference type="Gene3D" id="1.10.1670.40">
    <property type="match status" value="1"/>
</dbReference>
<evidence type="ECO:0000313" key="7">
    <source>
        <dbReference type="EMBL" id="AFZ24952.1"/>
    </source>
</evidence>
<dbReference type="Gene3D" id="1.10.340.30">
    <property type="entry name" value="Hypothetical protein, domain 2"/>
    <property type="match status" value="1"/>
</dbReference>
<dbReference type="GO" id="GO:0008725">
    <property type="term" value="F:DNA-3-methyladenine glycosylase activity"/>
    <property type="evidence" value="ECO:0007669"/>
    <property type="project" value="TreeGrafter"/>
</dbReference>
<dbReference type="HOGENOM" id="CLU_000445_72_5_3"/>
<dbReference type="SUPFAM" id="SSF48150">
    <property type="entry name" value="DNA-glycosylase"/>
    <property type="match status" value="1"/>
</dbReference>
<dbReference type="KEGG" id="csg:Cylst_2755"/>
<dbReference type="AlphaFoldDB" id="K9WZK7"/>
<protein>
    <recommendedName>
        <fullName evidence="3">DNA-3-methyladenine glycosylase II</fullName>
        <ecNumber evidence="3">3.2.2.21</ecNumber>
    </recommendedName>
</protein>
<dbReference type="EC" id="3.2.2.21" evidence="3"/>
<evidence type="ECO:0000256" key="3">
    <source>
        <dbReference type="ARBA" id="ARBA00012000"/>
    </source>
</evidence>
<keyword evidence="4" id="KW-0227">DNA damage</keyword>
<dbReference type="PANTHER" id="PTHR43003:SF5">
    <property type="entry name" value="DNA-3-METHYLADENINE GLYCOSYLASE"/>
    <property type="match status" value="1"/>
</dbReference>
<dbReference type="GO" id="GO:0006307">
    <property type="term" value="P:DNA alkylation repair"/>
    <property type="evidence" value="ECO:0007669"/>
    <property type="project" value="TreeGrafter"/>
</dbReference>
<proteinExistence type="inferred from homology"/>
<dbReference type="InterPro" id="IPR051912">
    <property type="entry name" value="Alkylbase_DNA_Glycosylase/TA"/>
</dbReference>
<accession>K9WZK7</accession>
<dbReference type="InterPro" id="IPR011257">
    <property type="entry name" value="DNA_glycosylase"/>
</dbReference>
<dbReference type="PATRIC" id="fig|56107.3.peg.3050"/>
<dbReference type="STRING" id="56107.Cylst_2755"/>
<dbReference type="GO" id="GO:0032993">
    <property type="term" value="C:protein-DNA complex"/>
    <property type="evidence" value="ECO:0007669"/>
    <property type="project" value="TreeGrafter"/>
</dbReference>
<keyword evidence="5" id="KW-0234">DNA repair</keyword>
<dbReference type="Pfam" id="PF00730">
    <property type="entry name" value="HhH-GPD"/>
    <property type="match status" value="1"/>
</dbReference>
<evidence type="ECO:0000256" key="4">
    <source>
        <dbReference type="ARBA" id="ARBA00022763"/>
    </source>
</evidence>
<comment type="catalytic activity">
    <reaction evidence="1">
        <text>Hydrolysis of alkylated DNA, releasing 3-methyladenine, 3-methylguanine, 7-methylguanine and 7-methyladenine.</text>
        <dbReference type="EC" id="3.2.2.21"/>
    </reaction>
</comment>
<dbReference type="eggNOG" id="COG0122">
    <property type="taxonomic scope" value="Bacteria"/>
</dbReference>
<dbReference type="InterPro" id="IPR003265">
    <property type="entry name" value="HhH-GPD_domain"/>
</dbReference>
<dbReference type="CDD" id="cd00056">
    <property type="entry name" value="ENDO3c"/>
    <property type="match status" value="1"/>
</dbReference>
<gene>
    <name evidence="7" type="ORF">Cylst_2755</name>
</gene>
<sequence length="249" mass="27924">MLRKTCPSPCEGEGCPLGQGEVFQDFWVIGMEARANLIKILLAAIKTMDYSLAIAALKKDPILATVIEQVGDCKLDQVQPTGDLFFSLSRAILYQQLSGKSAAAIHRRFLELYAEQPFPTPEAILNTPDAILRGVGISRPKIVYLKDLSQKIIDGLPSLAELEVMEDEAIIQTLTQVKGIGRWTVQMMLIFRLHRLDVLPVDDLGVRSGIRRLYALPELPDKKTVEHFGLKWKPYCTVASWYLWQSAEL</sequence>
<dbReference type="PANTHER" id="PTHR43003">
    <property type="entry name" value="DNA-3-METHYLADENINE GLYCOSYLASE"/>
    <property type="match status" value="1"/>
</dbReference>
<dbReference type="FunFam" id="1.10.340.30:FF:000004">
    <property type="entry name" value="DNA-3-methyladenine glycosylase II"/>
    <property type="match status" value="1"/>
</dbReference>
<comment type="similarity">
    <text evidence="2">Belongs to the alkylbase DNA glycosidase AlkA family.</text>
</comment>
<dbReference type="GO" id="GO:0005737">
    <property type="term" value="C:cytoplasm"/>
    <property type="evidence" value="ECO:0007669"/>
    <property type="project" value="TreeGrafter"/>
</dbReference>
<name>K9WZK7_9NOST</name>
<feature type="domain" description="HhH-GPD" evidence="6">
    <location>
        <begin position="93"/>
        <end position="248"/>
    </location>
</feature>